<proteinExistence type="predicted"/>
<sequence>MCDTENLIDLSEFDEPQKDHTTVEEKENDNVVTNCFKEPYDPFDFVENEAYNKANFLKCQIDKKVASAECQYPDLVNESPPVCMQSDGLPAEATRQRCTNNSFQKQLLKLNASRSIAHMLPHCDDTSQFERTILKENLQMLAAESPLKLIEDDALSSSANFEEDLKMMRIPILDVLRQEETTSIAIEKHDNQLCEKSEAYSPLANDQSKSRHLGQLLQQLKVLTHEHIDKSKWHYFDVIIDSIFQNIFGGTNAHFEANEVDQSTKSTLPLPYAYTRQGTFDLEPQYKKERSNENADNQEISLKSTQGFPEAIVSSTATFDGESYFEKQSLPFAPLREKDSFMTELVDESLALQINKILEHHSLTKTAIGINAQHSTDPRTVILLVNPQKNDGQPSICDKPLNSTPQAMLKDAGTMRRRSSSLSIHDKTNLIKDSRKSDRQLENLENVQPRDIKNTTATASLNAATAFRQRRNSFSTTINTVSKPCDSRRTIIGNRIKTPSISESLVKSQGVMKPTIPIKRVVPIMKPLSACNESKNLTISATRCSIPETPMSSKGKAGQKIFSTSTPLPQMRSQARRSHKPPL</sequence>
<dbReference type="OMA" id="WDEPQKE"/>
<dbReference type="EMBL" id="CH902644">
    <property type="protein sequence ID" value="EDV34813.1"/>
    <property type="molecule type" value="Genomic_DNA"/>
</dbReference>
<dbReference type="GeneID" id="6502373"/>
<evidence type="ECO:0000313" key="3">
    <source>
        <dbReference type="Proteomes" id="UP000007801"/>
    </source>
</evidence>
<dbReference type="Proteomes" id="UP000007801">
    <property type="component" value="Unassembled WGS sequence"/>
</dbReference>
<keyword evidence="3" id="KW-1185">Reference proteome</keyword>
<evidence type="ECO:0000313" key="2">
    <source>
        <dbReference type="EMBL" id="EDV34813.1"/>
    </source>
</evidence>
<dbReference type="AlphaFoldDB" id="B3N0T4"/>
<gene>
    <name evidence="2" type="primary">Dana\GF19621</name>
    <name evidence="2" type="synonym">dana_GLEANR_2191</name>
    <name evidence="2" type="ORF">GF19621</name>
</gene>
<dbReference type="KEGG" id="dan:6502373"/>
<dbReference type="eggNOG" id="ENOG502T6PG">
    <property type="taxonomic scope" value="Eukaryota"/>
</dbReference>
<dbReference type="InParanoid" id="B3N0T4"/>
<feature type="compositionally biased region" description="Polar residues" evidence="1">
    <location>
        <begin position="561"/>
        <end position="573"/>
    </location>
</feature>
<dbReference type="STRING" id="7217.B3N0T4"/>
<organism evidence="2 3">
    <name type="scientific">Drosophila ananassae</name>
    <name type="common">Fruit fly</name>
    <dbReference type="NCBI Taxonomy" id="7217"/>
    <lineage>
        <taxon>Eukaryota</taxon>
        <taxon>Metazoa</taxon>
        <taxon>Ecdysozoa</taxon>
        <taxon>Arthropoda</taxon>
        <taxon>Hexapoda</taxon>
        <taxon>Insecta</taxon>
        <taxon>Pterygota</taxon>
        <taxon>Neoptera</taxon>
        <taxon>Endopterygota</taxon>
        <taxon>Diptera</taxon>
        <taxon>Brachycera</taxon>
        <taxon>Muscomorpha</taxon>
        <taxon>Ephydroidea</taxon>
        <taxon>Drosophilidae</taxon>
        <taxon>Drosophila</taxon>
        <taxon>Sophophora</taxon>
    </lineage>
</organism>
<reference evidence="2 3" key="1">
    <citation type="journal article" date="2007" name="Nature">
        <title>Evolution of genes and genomes on the Drosophila phylogeny.</title>
        <authorList>
            <consortium name="Drosophila 12 Genomes Consortium"/>
            <person name="Clark A.G."/>
            <person name="Eisen M.B."/>
            <person name="Smith D.R."/>
            <person name="Bergman C.M."/>
            <person name="Oliver B."/>
            <person name="Markow T.A."/>
            <person name="Kaufman T.C."/>
            <person name="Kellis M."/>
            <person name="Gelbart W."/>
            <person name="Iyer V.N."/>
            <person name="Pollard D.A."/>
            <person name="Sackton T.B."/>
            <person name="Larracuente A.M."/>
            <person name="Singh N.D."/>
            <person name="Abad J.P."/>
            <person name="Abt D.N."/>
            <person name="Adryan B."/>
            <person name="Aguade M."/>
            <person name="Akashi H."/>
            <person name="Anderson W.W."/>
            <person name="Aquadro C.F."/>
            <person name="Ardell D.H."/>
            <person name="Arguello R."/>
            <person name="Artieri C.G."/>
            <person name="Barbash D.A."/>
            <person name="Barker D."/>
            <person name="Barsanti P."/>
            <person name="Batterham P."/>
            <person name="Batzoglou S."/>
            <person name="Begun D."/>
            <person name="Bhutkar A."/>
            <person name="Blanco E."/>
            <person name="Bosak S.A."/>
            <person name="Bradley R.K."/>
            <person name="Brand A.D."/>
            <person name="Brent M.R."/>
            <person name="Brooks A.N."/>
            <person name="Brown R.H."/>
            <person name="Butlin R.K."/>
            <person name="Caggese C."/>
            <person name="Calvi B.R."/>
            <person name="Bernardo de Carvalho A."/>
            <person name="Caspi A."/>
            <person name="Castrezana S."/>
            <person name="Celniker S.E."/>
            <person name="Chang J.L."/>
            <person name="Chapple C."/>
            <person name="Chatterji S."/>
            <person name="Chinwalla A."/>
            <person name="Civetta A."/>
            <person name="Clifton S.W."/>
            <person name="Comeron J.M."/>
            <person name="Costello J.C."/>
            <person name="Coyne J.A."/>
            <person name="Daub J."/>
            <person name="David R.G."/>
            <person name="Delcher A.L."/>
            <person name="Delehaunty K."/>
            <person name="Do C.B."/>
            <person name="Ebling H."/>
            <person name="Edwards K."/>
            <person name="Eickbush T."/>
            <person name="Evans J.D."/>
            <person name="Filipski A."/>
            <person name="Findeiss S."/>
            <person name="Freyhult E."/>
            <person name="Fulton L."/>
            <person name="Fulton R."/>
            <person name="Garcia A.C."/>
            <person name="Gardiner A."/>
            <person name="Garfield D.A."/>
            <person name="Garvin B.E."/>
            <person name="Gibson G."/>
            <person name="Gilbert D."/>
            <person name="Gnerre S."/>
            <person name="Godfrey J."/>
            <person name="Good R."/>
            <person name="Gotea V."/>
            <person name="Gravely B."/>
            <person name="Greenberg A.J."/>
            <person name="Griffiths-Jones S."/>
            <person name="Gross S."/>
            <person name="Guigo R."/>
            <person name="Gustafson E.A."/>
            <person name="Haerty W."/>
            <person name="Hahn M.W."/>
            <person name="Halligan D.L."/>
            <person name="Halpern A.L."/>
            <person name="Halter G.M."/>
            <person name="Han M.V."/>
            <person name="Heger A."/>
            <person name="Hillier L."/>
            <person name="Hinrichs A.S."/>
            <person name="Holmes I."/>
            <person name="Hoskins R.A."/>
            <person name="Hubisz M.J."/>
            <person name="Hultmark D."/>
            <person name="Huntley M.A."/>
            <person name="Jaffe D.B."/>
            <person name="Jagadeeshan S."/>
            <person name="Jeck W.R."/>
            <person name="Johnson J."/>
            <person name="Jones C.D."/>
            <person name="Jordan W.C."/>
            <person name="Karpen G.H."/>
            <person name="Kataoka E."/>
            <person name="Keightley P.D."/>
            <person name="Kheradpour P."/>
            <person name="Kirkness E.F."/>
            <person name="Koerich L.B."/>
            <person name="Kristiansen K."/>
            <person name="Kudrna D."/>
            <person name="Kulathinal R.J."/>
            <person name="Kumar S."/>
            <person name="Kwok R."/>
            <person name="Lander E."/>
            <person name="Langley C.H."/>
            <person name="Lapoint R."/>
            <person name="Lazzaro B.P."/>
            <person name="Lee S.J."/>
            <person name="Levesque L."/>
            <person name="Li R."/>
            <person name="Lin C.F."/>
            <person name="Lin M.F."/>
            <person name="Lindblad-Toh K."/>
            <person name="Llopart A."/>
            <person name="Long M."/>
            <person name="Low L."/>
            <person name="Lozovsky E."/>
            <person name="Lu J."/>
            <person name="Luo M."/>
            <person name="Machado C.A."/>
            <person name="Makalowski W."/>
            <person name="Marzo M."/>
            <person name="Matsuda M."/>
            <person name="Matzkin L."/>
            <person name="McAllister B."/>
            <person name="McBride C.S."/>
            <person name="McKernan B."/>
            <person name="McKernan K."/>
            <person name="Mendez-Lago M."/>
            <person name="Minx P."/>
            <person name="Mollenhauer M.U."/>
            <person name="Montooth K."/>
            <person name="Mount S.M."/>
            <person name="Mu X."/>
            <person name="Myers E."/>
            <person name="Negre B."/>
            <person name="Newfeld S."/>
            <person name="Nielsen R."/>
            <person name="Noor M.A."/>
            <person name="O'Grady P."/>
            <person name="Pachter L."/>
            <person name="Papaceit M."/>
            <person name="Parisi M.J."/>
            <person name="Parisi M."/>
            <person name="Parts L."/>
            <person name="Pedersen J.S."/>
            <person name="Pesole G."/>
            <person name="Phillippy A.M."/>
            <person name="Ponting C.P."/>
            <person name="Pop M."/>
            <person name="Porcelli D."/>
            <person name="Powell J.R."/>
            <person name="Prohaska S."/>
            <person name="Pruitt K."/>
            <person name="Puig M."/>
            <person name="Quesneville H."/>
            <person name="Ram K.R."/>
            <person name="Rand D."/>
            <person name="Rasmussen M.D."/>
            <person name="Reed L.K."/>
            <person name="Reenan R."/>
            <person name="Reily A."/>
            <person name="Remington K.A."/>
            <person name="Rieger T.T."/>
            <person name="Ritchie M.G."/>
            <person name="Robin C."/>
            <person name="Rogers Y.H."/>
            <person name="Rohde C."/>
            <person name="Rozas J."/>
            <person name="Rubenfield M.J."/>
            <person name="Ruiz A."/>
            <person name="Russo S."/>
            <person name="Salzberg S.L."/>
            <person name="Sanchez-Gracia A."/>
            <person name="Saranga D.J."/>
            <person name="Sato H."/>
            <person name="Schaeffer S.W."/>
            <person name="Schatz M.C."/>
            <person name="Schlenke T."/>
            <person name="Schwartz R."/>
            <person name="Segarra C."/>
            <person name="Singh R.S."/>
            <person name="Sirot L."/>
            <person name="Sirota M."/>
            <person name="Sisneros N.B."/>
            <person name="Smith C.D."/>
            <person name="Smith T.F."/>
            <person name="Spieth J."/>
            <person name="Stage D.E."/>
            <person name="Stark A."/>
            <person name="Stephan W."/>
            <person name="Strausberg R.L."/>
            <person name="Strempel S."/>
            <person name="Sturgill D."/>
            <person name="Sutton G."/>
            <person name="Sutton G.G."/>
            <person name="Tao W."/>
            <person name="Teichmann S."/>
            <person name="Tobari Y.N."/>
            <person name="Tomimura Y."/>
            <person name="Tsolas J.M."/>
            <person name="Valente V.L."/>
            <person name="Venter E."/>
            <person name="Venter J.C."/>
            <person name="Vicario S."/>
            <person name="Vieira F.G."/>
            <person name="Vilella A.J."/>
            <person name="Villasante A."/>
            <person name="Walenz B."/>
            <person name="Wang J."/>
            <person name="Wasserman M."/>
            <person name="Watts T."/>
            <person name="Wilson D."/>
            <person name="Wilson R.K."/>
            <person name="Wing R.A."/>
            <person name="Wolfner M.F."/>
            <person name="Wong A."/>
            <person name="Wong G.K."/>
            <person name="Wu C.I."/>
            <person name="Wu G."/>
            <person name="Yamamoto D."/>
            <person name="Yang H.P."/>
            <person name="Yang S.P."/>
            <person name="Yorke J.A."/>
            <person name="Yoshida K."/>
            <person name="Zdobnov E."/>
            <person name="Zhang P."/>
            <person name="Zhang Y."/>
            <person name="Zimin A.V."/>
            <person name="Baldwin J."/>
            <person name="Abdouelleil A."/>
            <person name="Abdulkadir J."/>
            <person name="Abebe A."/>
            <person name="Abera B."/>
            <person name="Abreu J."/>
            <person name="Acer S.C."/>
            <person name="Aftuck L."/>
            <person name="Alexander A."/>
            <person name="An P."/>
            <person name="Anderson E."/>
            <person name="Anderson S."/>
            <person name="Arachi H."/>
            <person name="Azer M."/>
            <person name="Bachantsang P."/>
            <person name="Barry A."/>
            <person name="Bayul T."/>
            <person name="Berlin A."/>
            <person name="Bessette D."/>
            <person name="Bloom T."/>
            <person name="Blye J."/>
            <person name="Boguslavskiy L."/>
            <person name="Bonnet C."/>
            <person name="Boukhgalter B."/>
            <person name="Bourzgui I."/>
            <person name="Brown A."/>
            <person name="Cahill P."/>
            <person name="Channer S."/>
            <person name="Cheshatsang Y."/>
            <person name="Chuda L."/>
            <person name="Citroen M."/>
            <person name="Collymore A."/>
            <person name="Cooke P."/>
            <person name="Costello M."/>
            <person name="D'Aco K."/>
            <person name="Daza R."/>
            <person name="De Haan G."/>
            <person name="DeGray S."/>
            <person name="DeMaso C."/>
            <person name="Dhargay N."/>
            <person name="Dooley K."/>
            <person name="Dooley E."/>
            <person name="Doricent M."/>
            <person name="Dorje P."/>
            <person name="Dorjee K."/>
            <person name="Dupes A."/>
            <person name="Elong R."/>
            <person name="Falk J."/>
            <person name="Farina A."/>
            <person name="Faro S."/>
            <person name="Ferguson D."/>
            <person name="Fisher S."/>
            <person name="Foley C.D."/>
            <person name="Franke A."/>
            <person name="Friedrich D."/>
            <person name="Gadbois L."/>
            <person name="Gearin G."/>
            <person name="Gearin C.R."/>
            <person name="Giannoukos G."/>
            <person name="Goode T."/>
            <person name="Graham J."/>
            <person name="Grandbois E."/>
            <person name="Grewal S."/>
            <person name="Gyaltsen K."/>
            <person name="Hafez N."/>
            <person name="Hagos B."/>
            <person name="Hall J."/>
            <person name="Henson C."/>
            <person name="Hollinger A."/>
            <person name="Honan T."/>
            <person name="Huard M.D."/>
            <person name="Hughes L."/>
            <person name="Hurhula B."/>
            <person name="Husby M.E."/>
            <person name="Kamat A."/>
            <person name="Kanga B."/>
            <person name="Kashin S."/>
            <person name="Khazanovich D."/>
            <person name="Kisner P."/>
            <person name="Lance K."/>
            <person name="Lara M."/>
            <person name="Lee W."/>
            <person name="Lennon N."/>
            <person name="Letendre F."/>
            <person name="LeVine R."/>
            <person name="Lipovsky A."/>
            <person name="Liu X."/>
            <person name="Liu J."/>
            <person name="Liu S."/>
            <person name="Lokyitsang T."/>
            <person name="Lokyitsang Y."/>
            <person name="Lubonja R."/>
            <person name="Lui A."/>
            <person name="MacDonald P."/>
            <person name="Magnisalis V."/>
            <person name="Maru K."/>
            <person name="Matthews C."/>
            <person name="McCusker W."/>
            <person name="McDonough S."/>
            <person name="Mehta T."/>
            <person name="Meldrim J."/>
            <person name="Meneus L."/>
            <person name="Mihai O."/>
            <person name="Mihalev A."/>
            <person name="Mihova T."/>
            <person name="Mittelman R."/>
            <person name="Mlenga V."/>
            <person name="Montmayeur A."/>
            <person name="Mulrain L."/>
            <person name="Navidi A."/>
            <person name="Naylor J."/>
            <person name="Negash T."/>
            <person name="Nguyen T."/>
            <person name="Nguyen N."/>
            <person name="Nicol R."/>
            <person name="Norbu C."/>
            <person name="Norbu N."/>
            <person name="Novod N."/>
            <person name="O'Neill B."/>
            <person name="Osman S."/>
            <person name="Markiewicz E."/>
            <person name="Oyono O.L."/>
            <person name="Patti C."/>
            <person name="Phunkhang P."/>
            <person name="Pierre F."/>
            <person name="Priest M."/>
            <person name="Raghuraman S."/>
            <person name="Rege F."/>
            <person name="Reyes R."/>
            <person name="Rise C."/>
            <person name="Rogov P."/>
            <person name="Ross K."/>
            <person name="Ryan E."/>
            <person name="Settipalli S."/>
            <person name="Shea T."/>
            <person name="Sherpa N."/>
            <person name="Shi L."/>
            <person name="Shih D."/>
            <person name="Sparrow T."/>
            <person name="Spaulding J."/>
            <person name="Stalker J."/>
            <person name="Stange-Thomann N."/>
            <person name="Stavropoulos S."/>
            <person name="Stone C."/>
            <person name="Strader C."/>
            <person name="Tesfaye S."/>
            <person name="Thomson T."/>
            <person name="Thoulutsang Y."/>
            <person name="Thoulutsang D."/>
            <person name="Topham K."/>
            <person name="Topping I."/>
            <person name="Tsamla T."/>
            <person name="Vassiliev H."/>
            <person name="Vo A."/>
            <person name="Wangchuk T."/>
            <person name="Wangdi T."/>
            <person name="Weiand M."/>
            <person name="Wilkinson J."/>
            <person name="Wilson A."/>
            <person name="Yadav S."/>
            <person name="Young G."/>
            <person name="Yu Q."/>
            <person name="Zembek L."/>
            <person name="Zhong D."/>
            <person name="Zimmer A."/>
            <person name="Zwirko Z."/>
            <person name="Jaffe D.B."/>
            <person name="Alvarez P."/>
            <person name="Brockman W."/>
            <person name="Butler J."/>
            <person name="Chin C."/>
            <person name="Gnerre S."/>
            <person name="Grabherr M."/>
            <person name="Kleber M."/>
            <person name="Mauceli E."/>
            <person name="MacCallum I."/>
        </authorList>
    </citation>
    <scope>NUCLEOTIDE SEQUENCE [LARGE SCALE GENOMIC DNA]</scope>
    <source>
        <strain evidence="3">Tucson 14024-0371.13</strain>
    </source>
</reference>
<accession>B3N0T4</accession>
<dbReference type="PhylomeDB" id="B3N0T4"/>
<feature type="compositionally biased region" description="Basic residues" evidence="1">
    <location>
        <begin position="574"/>
        <end position="583"/>
    </location>
</feature>
<dbReference type="HOGENOM" id="CLU_029392_0_0_1"/>
<evidence type="ECO:0000256" key="1">
    <source>
        <dbReference type="SAM" id="MobiDB-lite"/>
    </source>
</evidence>
<feature type="region of interest" description="Disordered" evidence="1">
    <location>
        <begin position="548"/>
        <end position="583"/>
    </location>
</feature>
<dbReference type="FunCoup" id="B3N0T4">
    <property type="interactions" value="8"/>
</dbReference>
<name>B3N0T4_DROAN</name>
<dbReference type="OrthoDB" id="7970201at2759"/>
<protein>
    <submittedName>
        <fullName evidence="2">Uncharacterized protein</fullName>
    </submittedName>
</protein>